<dbReference type="SUPFAM" id="SSF56059">
    <property type="entry name" value="Glutathione synthetase ATP-binding domain-like"/>
    <property type="match status" value="1"/>
</dbReference>
<dbReference type="Gene3D" id="3.40.50.20">
    <property type="match status" value="1"/>
</dbReference>
<proteinExistence type="predicted"/>
<evidence type="ECO:0000313" key="3">
    <source>
        <dbReference type="Proteomes" id="UP001501326"/>
    </source>
</evidence>
<dbReference type="Gene3D" id="3.30.1490.20">
    <property type="entry name" value="ATP-grasp fold, A domain"/>
    <property type="match status" value="1"/>
</dbReference>
<feature type="domain" description="Prokaryotic glutathione synthetase ATP-binding" evidence="1">
    <location>
        <begin position="129"/>
        <end position="246"/>
    </location>
</feature>
<comment type="caution">
    <text evidence="2">The sequence shown here is derived from an EMBL/GenBank/DDBJ whole genome shotgun (WGS) entry which is preliminary data.</text>
</comment>
<protein>
    <recommendedName>
        <fullName evidence="1">Prokaryotic glutathione synthetase ATP-binding domain-containing protein</fullName>
    </recommendedName>
</protein>
<dbReference type="Gene3D" id="3.30.470.20">
    <property type="entry name" value="ATP-grasp fold, B domain"/>
    <property type="match status" value="1"/>
</dbReference>
<dbReference type="PANTHER" id="PTHR39217:SF1">
    <property type="entry name" value="GLUTATHIONE SYNTHETASE"/>
    <property type="match status" value="1"/>
</dbReference>
<reference evidence="2 3" key="1">
    <citation type="journal article" date="2019" name="Int. J. Syst. Evol. Microbiol.">
        <title>The Global Catalogue of Microorganisms (GCM) 10K type strain sequencing project: providing services to taxonomists for standard genome sequencing and annotation.</title>
        <authorList>
            <consortium name="The Broad Institute Genomics Platform"/>
            <consortium name="The Broad Institute Genome Sequencing Center for Infectious Disease"/>
            <person name="Wu L."/>
            <person name="Ma J."/>
        </authorList>
    </citation>
    <scope>NUCLEOTIDE SEQUENCE [LARGE SCALE GENOMIC DNA]</scope>
    <source>
        <strain evidence="2 3">JCM 16378</strain>
    </source>
</reference>
<name>A0ABN3UFZ9_9MICO</name>
<keyword evidence="3" id="KW-1185">Reference proteome</keyword>
<dbReference type="RefSeq" id="WP_344190328.1">
    <property type="nucleotide sequence ID" value="NZ_BAAARN010000001.1"/>
</dbReference>
<accession>A0ABN3UFZ9</accession>
<evidence type="ECO:0000259" key="1">
    <source>
        <dbReference type="Pfam" id="PF02955"/>
    </source>
</evidence>
<dbReference type="InterPro" id="IPR013815">
    <property type="entry name" value="ATP_grasp_subdomain_1"/>
</dbReference>
<gene>
    <name evidence="2" type="ORF">GCM10009867_07250</name>
</gene>
<dbReference type="InterPro" id="IPR004218">
    <property type="entry name" value="GSHS_ATP-bd"/>
</dbReference>
<organism evidence="2 3">
    <name type="scientific">Pedococcus aerophilus</name>
    <dbReference type="NCBI Taxonomy" id="436356"/>
    <lineage>
        <taxon>Bacteria</taxon>
        <taxon>Bacillati</taxon>
        <taxon>Actinomycetota</taxon>
        <taxon>Actinomycetes</taxon>
        <taxon>Micrococcales</taxon>
        <taxon>Intrasporangiaceae</taxon>
        <taxon>Pedococcus</taxon>
    </lineage>
</organism>
<dbReference type="Pfam" id="PF02955">
    <property type="entry name" value="GSH-S_ATP"/>
    <property type="match status" value="1"/>
</dbReference>
<dbReference type="InterPro" id="IPR053191">
    <property type="entry name" value="DcsG_Biosynth_Enzyme"/>
</dbReference>
<sequence length="289" mass="31482">MTSRIALCTWSDPSYVDPEPRQAAALLQDRGHRADVVIWHHDVDWSAYDLVVIRSTWDYFDRLEEFLAWVDRVHVESRIINPPNVIRWNVHKGYLAELGAAGIAVLPMLVLPRGASDVVARLAATGWDRVVVKPAVDGGARRAALGEVGSAVLVEHLDNIVALGDVVVQPYAPGIEDGEVSLLLFGGEVSHAVRKVPAAGDYRVQAHHGGSELAHEVTEAELATARAALALVPDGVVYARVDLVQHDGVPTVMELELIEPDLFLRVDDRALERFVDCIVAQLAEGDEPA</sequence>
<dbReference type="EMBL" id="BAAARN010000001">
    <property type="protein sequence ID" value="GAA2732094.1"/>
    <property type="molecule type" value="Genomic_DNA"/>
</dbReference>
<dbReference type="Proteomes" id="UP001501326">
    <property type="component" value="Unassembled WGS sequence"/>
</dbReference>
<dbReference type="PANTHER" id="PTHR39217">
    <property type="match status" value="1"/>
</dbReference>
<evidence type="ECO:0000313" key="2">
    <source>
        <dbReference type="EMBL" id="GAA2732094.1"/>
    </source>
</evidence>